<keyword evidence="1" id="KW-0472">Membrane</keyword>
<proteinExistence type="predicted"/>
<name>A0ABT0KI04_9GAMM</name>
<dbReference type="InterPro" id="IPR029044">
    <property type="entry name" value="Nucleotide-diphossugar_trans"/>
</dbReference>
<keyword evidence="4" id="KW-1185">Reference proteome</keyword>
<accession>A0ABT0KI04</accession>
<organism evidence="3 4">
    <name type="scientific">Serratia silvae</name>
    <dbReference type="NCBI Taxonomy" id="2824122"/>
    <lineage>
        <taxon>Bacteria</taxon>
        <taxon>Pseudomonadati</taxon>
        <taxon>Pseudomonadota</taxon>
        <taxon>Gammaproteobacteria</taxon>
        <taxon>Enterobacterales</taxon>
        <taxon>Yersiniaceae</taxon>
        <taxon>Serratia</taxon>
    </lineage>
</organism>
<reference evidence="3" key="1">
    <citation type="submission" date="2021-04" db="EMBL/GenBank/DDBJ databases">
        <title>Genome sequence of Serratia sp. arafor3.</title>
        <authorList>
            <person name="Besaury L."/>
        </authorList>
    </citation>
    <scope>NUCLEOTIDE SEQUENCE</scope>
    <source>
        <strain evidence="3">Arafor3</strain>
    </source>
</reference>
<feature type="transmembrane region" description="Helical" evidence="1">
    <location>
        <begin position="193"/>
        <end position="215"/>
    </location>
</feature>
<keyword evidence="1" id="KW-0812">Transmembrane</keyword>
<sequence length="319" mass="36102">MIKTKTIQVLLAAYNGAEFLNEQINSVLLNFDKLSGFDCQLLISDDKSSDDTSSILSDYSEKDSRVRFLDGNRKGGVKDNFNFLIMAATADYIFFCDQDDLWLPNKISIFISKFNEVETSDLPILLHSDLCVSDKNLSPINVSMFAYQKINKDPTFSDLIVSNSVTGCVMAINKSLLTIVQGCNVSKSIMHDWYIALIASAFGKIHFIPSALILYRQHGNNQVGAKSFSIKDGLNKNIFEKSLKSLTSTKKQAEIFLADFDIDISDSHRCALESYIGSFNKSFFNRLHLFITGRVRKYGYTRNIMFLLMYVFFCGKKIR</sequence>
<dbReference type="CDD" id="cd04196">
    <property type="entry name" value="GT_2_like_d"/>
    <property type="match status" value="1"/>
</dbReference>
<keyword evidence="1" id="KW-1133">Transmembrane helix</keyword>
<dbReference type="SUPFAM" id="SSF53448">
    <property type="entry name" value="Nucleotide-diphospho-sugar transferases"/>
    <property type="match status" value="1"/>
</dbReference>
<evidence type="ECO:0000313" key="3">
    <source>
        <dbReference type="EMBL" id="MCL1031417.1"/>
    </source>
</evidence>
<feature type="domain" description="Glycosyltransferase 2-like" evidence="2">
    <location>
        <begin position="9"/>
        <end position="119"/>
    </location>
</feature>
<dbReference type="PANTHER" id="PTHR22916">
    <property type="entry name" value="GLYCOSYLTRANSFERASE"/>
    <property type="match status" value="1"/>
</dbReference>
<evidence type="ECO:0000256" key="1">
    <source>
        <dbReference type="SAM" id="Phobius"/>
    </source>
</evidence>
<dbReference type="Gene3D" id="3.90.550.10">
    <property type="entry name" value="Spore Coat Polysaccharide Biosynthesis Protein SpsA, Chain A"/>
    <property type="match status" value="1"/>
</dbReference>
<comment type="caution">
    <text evidence="3">The sequence shown here is derived from an EMBL/GenBank/DDBJ whole genome shotgun (WGS) entry which is preliminary data.</text>
</comment>
<evidence type="ECO:0000313" key="4">
    <source>
        <dbReference type="Proteomes" id="UP001165275"/>
    </source>
</evidence>
<gene>
    <name evidence="3" type="ORF">KAJ71_20700</name>
</gene>
<protein>
    <submittedName>
        <fullName evidence="3">Glycosyltransferase family 2 protein</fullName>
    </submittedName>
</protein>
<dbReference type="EMBL" id="JAGQDC010000022">
    <property type="protein sequence ID" value="MCL1031417.1"/>
    <property type="molecule type" value="Genomic_DNA"/>
</dbReference>
<dbReference type="Pfam" id="PF00535">
    <property type="entry name" value="Glycos_transf_2"/>
    <property type="match status" value="1"/>
</dbReference>
<dbReference type="Proteomes" id="UP001165275">
    <property type="component" value="Unassembled WGS sequence"/>
</dbReference>
<dbReference type="PANTHER" id="PTHR22916:SF3">
    <property type="entry name" value="UDP-GLCNAC:BETAGAL BETA-1,3-N-ACETYLGLUCOSAMINYLTRANSFERASE-LIKE PROTEIN 1"/>
    <property type="match status" value="1"/>
</dbReference>
<dbReference type="InterPro" id="IPR001173">
    <property type="entry name" value="Glyco_trans_2-like"/>
</dbReference>
<evidence type="ECO:0000259" key="2">
    <source>
        <dbReference type="Pfam" id="PF00535"/>
    </source>
</evidence>